<evidence type="ECO:0000313" key="1">
    <source>
        <dbReference type="EMBL" id="ATZ22381.1"/>
    </source>
</evidence>
<protein>
    <submittedName>
        <fullName evidence="1">Uncharacterized protein</fullName>
    </submittedName>
</protein>
<dbReference type="AlphaFoldDB" id="A0A2K8P6L6"/>
<keyword evidence="2" id="KW-1185">Reference proteome</keyword>
<name>A0A2K8P6L6_STRLA</name>
<evidence type="ECO:0000313" key="2">
    <source>
        <dbReference type="Proteomes" id="UP000231791"/>
    </source>
</evidence>
<proteinExistence type="predicted"/>
<dbReference type="KEGG" id="slx:SLAV_02285"/>
<reference evidence="1 2" key="1">
    <citation type="submission" date="2017-11" db="EMBL/GenBank/DDBJ databases">
        <title>Complete genome sequence of Streptomyces lavendulae subsp. lavendulae CCM 3239 (formerly 'Streptomyces aureofaciens CCM 3239'), the producer of the angucycline-type antibiotic auricin.</title>
        <authorList>
            <person name="Busche T."/>
            <person name="Novakova R."/>
            <person name="Al'Dilaimi A."/>
            <person name="Homerova D."/>
            <person name="Feckova L."/>
            <person name="Rezuchova B."/>
            <person name="Mingyar E."/>
            <person name="Csolleiova D."/>
            <person name="Bekeova C."/>
            <person name="Winkler A."/>
            <person name="Sevcikova B."/>
            <person name="Kalinowski J."/>
            <person name="Kormanec J."/>
            <person name="Ruckert C."/>
        </authorList>
    </citation>
    <scope>NUCLEOTIDE SEQUENCE [LARGE SCALE GENOMIC DNA]</scope>
    <source>
        <strain evidence="1 2">CCM 3239</strain>
    </source>
</reference>
<organism evidence="1 2">
    <name type="scientific">Streptomyces lavendulae subsp. lavendulae</name>
    <dbReference type="NCBI Taxonomy" id="58340"/>
    <lineage>
        <taxon>Bacteria</taxon>
        <taxon>Bacillati</taxon>
        <taxon>Actinomycetota</taxon>
        <taxon>Actinomycetes</taxon>
        <taxon>Kitasatosporales</taxon>
        <taxon>Streptomycetaceae</taxon>
        <taxon>Streptomyces</taxon>
    </lineage>
</organism>
<dbReference type="EMBL" id="CP024985">
    <property type="protein sequence ID" value="ATZ22381.1"/>
    <property type="molecule type" value="Genomic_DNA"/>
</dbReference>
<gene>
    <name evidence="1" type="ORF">SLAV_02285</name>
</gene>
<sequence>MVWMYAWAVPTLIPNPAAIWARVSFFRKYTRAAIARLEGGSLHHRSPSG</sequence>
<accession>A0A2K8P6L6</accession>
<dbReference type="Proteomes" id="UP000231791">
    <property type="component" value="Chromosome"/>
</dbReference>